<feature type="region of interest" description="Disordered" evidence="1">
    <location>
        <begin position="40"/>
        <end position="59"/>
    </location>
</feature>
<dbReference type="OrthoDB" id="9810376at2"/>
<gene>
    <name evidence="2" type="ORF">FKG95_04990</name>
</gene>
<comment type="caution">
    <text evidence="2">The sequence shown here is derived from an EMBL/GenBank/DDBJ whole genome shotgun (WGS) entry which is preliminary data.</text>
</comment>
<protein>
    <submittedName>
        <fullName evidence="2">DUF2155 domain-containing protein</fullName>
    </submittedName>
</protein>
<sequence>MKSLATWFGPALAAGSVFALPLIQVPSGLLAQTTDPLEAPAVDTEGSATPDASPLQPEAPVATDSAILQGLDKITARVSEFEAPIGETVYFGSFEIVAYACKKTPPEEPPESTAFLEITDVRPDEPANVVFKGWMFASSPALSAVEHPVYDVWVTGCRVAPPVVNPTPDENAVEEVTPGEEPAAQ</sequence>
<dbReference type="RefSeq" id="WP_142895242.1">
    <property type="nucleotide sequence ID" value="NZ_ML660053.1"/>
</dbReference>
<evidence type="ECO:0000313" key="2">
    <source>
        <dbReference type="EMBL" id="TQV81611.1"/>
    </source>
</evidence>
<reference evidence="2 3" key="1">
    <citation type="submission" date="2019-06" db="EMBL/GenBank/DDBJ databases">
        <title>Whole genome sequence for Rhodospirillaceae sp. R148.</title>
        <authorList>
            <person name="Wang G."/>
        </authorList>
    </citation>
    <scope>NUCLEOTIDE SEQUENCE [LARGE SCALE GENOMIC DNA]</scope>
    <source>
        <strain evidence="2 3">R148</strain>
    </source>
</reference>
<proteinExistence type="predicted"/>
<evidence type="ECO:0000256" key="1">
    <source>
        <dbReference type="SAM" id="MobiDB-lite"/>
    </source>
</evidence>
<dbReference type="InterPro" id="IPR019225">
    <property type="entry name" value="DUF2155"/>
</dbReference>
<organism evidence="2 3">
    <name type="scientific">Denitrobaculum tricleocarpae</name>
    <dbReference type="NCBI Taxonomy" id="2591009"/>
    <lineage>
        <taxon>Bacteria</taxon>
        <taxon>Pseudomonadati</taxon>
        <taxon>Pseudomonadota</taxon>
        <taxon>Alphaproteobacteria</taxon>
        <taxon>Rhodospirillales</taxon>
        <taxon>Rhodospirillaceae</taxon>
        <taxon>Denitrobaculum</taxon>
    </lineage>
</organism>
<name>A0A545TWQ6_9PROT</name>
<dbReference type="EMBL" id="VHSH01000002">
    <property type="protein sequence ID" value="TQV81611.1"/>
    <property type="molecule type" value="Genomic_DNA"/>
</dbReference>
<accession>A0A545TWQ6</accession>
<evidence type="ECO:0000313" key="3">
    <source>
        <dbReference type="Proteomes" id="UP000315252"/>
    </source>
</evidence>
<dbReference type="Proteomes" id="UP000315252">
    <property type="component" value="Unassembled WGS sequence"/>
</dbReference>
<keyword evidence="3" id="KW-1185">Reference proteome</keyword>
<dbReference type="AlphaFoldDB" id="A0A545TWQ6"/>
<feature type="region of interest" description="Disordered" evidence="1">
    <location>
        <begin position="164"/>
        <end position="185"/>
    </location>
</feature>
<dbReference type="Pfam" id="PF09923">
    <property type="entry name" value="DUF2155"/>
    <property type="match status" value="1"/>
</dbReference>